<dbReference type="Proteomes" id="UP000018144">
    <property type="component" value="Unassembled WGS sequence"/>
</dbReference>
<dbReference type="AlphaFoldDB" id="U4LJ57"/>
<keyword evidence="2" id="KW-1185">Reference proteome</keyword>
<name>U4LJ57_PYROM</name>
<protein>
    <submittedName>
        <fullName evidence="1">Uncharacterized protein</fullName>
    </submittedName>
</protein>
<proteinExistence type="predicted"/>
<accession>U4LJ57</accession>
<reference evidence="1 2" key="1">
    <citation type="journal article" date="2013" name="PLoS Genet.">
        <title>The genome and development-dependent transcriptomes of Pyronema confluens: a window into fungal evolution.</title>
        <authorList>
            <person name="Traeger S."/>
            <person name="Altegoer F."/>
            <person name="Freitag M."/>
            <person name="Gabaldon T."/>
            <person name="Kempken F."/>
            <person name="Kumar A."/>
            <person name="Marcet-Houben M."/>
            <person name="Poggeler S."/>
            <person name="Stajich J.E."/>
            <person name="Nowrousian M."/>
        </authorList>
    </citation>
    <scope>NUCLEOTIDE SEQUENCE [LARGE SCALE GENOMIC DNA]</scope>
    <source>
        <strain evidence="2">CBS 100304</strain>
        <tissue evidence="1">Vegetative mycelium</tissue>
    </source>
</reference>
<sequence>MEWMVRCETSGLKWVFVISSGCWIMWETVGSQGDDSWPGHTRIAKLLDSIRSLSTRWRE</sequence>
<evidence type="ECO:0000313" key="2">
    <source>
        <dbReference type="Proteomes" id="UP000018144"/>
    </source>
</evidence>
<gene>
    <name evidence="1" type="ORF">PCON_12060</name>
</gene>
<dbReference type="EMBL" id="HF935702">
    <property type="protein sequence ID" value="CCX31983.1"/>
    <property type="molecule type" value="Genomic_DNA"/>
</dbReference>
<organism evidence="1 2">
    <name type="scientific">Pyronema omphalodes (strain CBS 100304)</name>
    <name type="common">Pyronema confluens</name>
    <dbReference type="NCBI Taxonomy" id="1076935"/>
    <lineage>
        <taxon>Eukaryota</taxon>
        <taxon>Fungi</taxon>
        <taxon>Dikarya</taxon>
        <taxon>Ascomycota</taxon>
        <taxon>Pezizomycotina</taxon>
        <taxon>Pezizomycetes</taxon>
        <taxon>Pezizales</taxon>
        <taxon>Pyronemataceae</taxon>
        <taxon>Pyronema</taxon>
    </lineage>
</organism>
<evidence type="ECO:0000313" key="1">
    <source>
        <dbReference type="EMBL" id="CCX31983.1"/>
    </source>
</evidence>